<feature type="transmembrane region" description="Helical" evidence="9">
    <location>
        <begin position="307"/>
        <end position="325"/>
    </location>
</feature>
<sequence>MATTTDEGQQRDYVLGKAIHLASVAALGGFLFGFDTAVINGAVNAMREDFQMGSALTGFVVSSALLGCVLGAYLAGRLAERIGRIRVMVLASVLFTASAVGSGLAFGAWDMILWRVLGGVGVGAASVIAPAYIAEISPASIRGRLGSLQQLAIVTGIFVALLSDYFIATVAGGSAEPLWGATAWRWMFLTEVVPAISYGVLALTIPESPRYLVARGRVEEAKEVLGRVMLKGISERIAEIKRTVRQEARASLSDLTSDAGKVLPIVWIGIALSVFQQFVGINVIFYYSSTLWQAVGFTEEDALTQTVITSVTNIVVTLIAISLIDKIGRRRLLLIGSAGMFVSLGVMAWIFATATKVANDAGEMEPVLGDTQGLVALVAANAFVVFFGMSWGPGVWVLLGEMFNNRIRATALGIAAAAQWLANFAISTSFPVMADLGLGFAYGFYTLCALLSFFFVLRWVPETKGRELEDMD</sequence>
<evidence type="ECO:0000256" key="7">
    <source>
        <dbReference type="ARBA" id="ARBA00023136"/>
    </source>
</evidence>
<evidence type="ECO:0000256" key="2">
    <source>
        <dbReference type="ARBA" id="ARBA00010992"/>
    </source>
</evidence>
<feature type="domain" description="Major facilitator superfamily (MFS) profile" evidence="10">
    <location>
        <begin position="21"/>
        <end position="464"/>
    </location>
</feature>
<feature type="transmembrane region" description="Helical" evidence="9">
    <location>
        <begin position="265"/>
        <end position="287"/>
    </location>
</feature>
<comment type="caution">
    <text evidence="11">The sequence shown here is derived from an EMBL/GenBank/DDBJ whole genome shotgun (WGS) entry which is preliminary data.</text>
</comment>
<feature type="transmembrane region" description="Helical" evidence="9">
    <location>
        <begin position="21"/>
        <end position="43"/>
    </location>
</feature>
<protein>
    <submittedName>
        <fullName evidence="11">Sugar porter family MFS transporter</fullName>
    </submittedName>
</protein>
<evidence type="ECO:0000256" key="9">
    <source>
        <dbReference type="SAM" id="Phobius"/>
    </source>
</evidence>
<name>A0ABV5V0N0_9MICO</name>
<dbReference type="PANTHER" id="PTHR48023:SF4">
    <property type="entry name" value="D-XYLOSE-PROTON SYMPORTER-LIKE 2"/>
    <property type="match status" value="1"/>
</dbReference>
<accession>A0ABV5V0N0</accession>
<feature type="transmembrane region" description="Helical" evidence="9">
    <location>
        <begin position="440"/>
        <end position="460"/>
    </location>
</feature>
<evidence type="ECO:0000256" key="1">
    <source>
        <dbReference type="ARBA" id="ARBA00004651"/>
    </source>
</evidence>
<dbReference type="InterPro" id="IPR005828">
    <property type="entry name" value="MFS_sugar_transport-like"/>
</dbReference>
<evidence type="ECO:0000259" key="10">
    <source>
        <dbReference type="PROSITE" id="PS50850"/>
    </source>
</evidence>
<comment type="similarity">
    <text evidence="2 8">Belongs to the major facilitator superfamily. Sugar transporter (TC 2.A.1.1) family.</text>
</comment>
<feature type="transmembrane region" description="Helical" evidence="9">
    <location>
        <begin position="145"/>
        <end position="163"/>
    </location>
</feature>
<reference evidence="11 12" key="1">
    <citation type="submission" date="2024-09" db="EMBL/GenBank/DDBJ databases">
        <authorList>
            <person name="Sun Q."/>
            <person name="Mori K."/>
        </authorList>
    </citation>
    <scope>NUCLEOTIDE SEQUENCE [LARGE SCALE GENOMIC DNA]</scope>
    <source>
        <strain evidence="11 12">JCM 12763</strain>
    </source>
</reference>
<feature type="transmembrane region" description="Helical" evidence="9">
    <location>
        <begin position="183"/>
        <end position="205"/>
    </location>
</feature>
<dbReference type="RefSeq" id="WP_141337234.1">
    <property type="nucleotide sequence ID" value="NZ_JBHMAX010000010.1"/>
</dbReference>
<dbReference type="InterPro" id="IPR047984">
    <property type="entry name" value="XylE-like"/>
</dbReference>
<dbReference type="InterPro" id="IPR020846">
    <property type="entry name" value="MFS_dom"/>
</dbReference>
<gene>
    <name evidence="11" type="ORF">ACFFN0_04815</name>
</gene>
<dbReference type="EMBL" id="JBHMAX010000010">
    <property type="protein sequence ID" value="MFB9731360.1"/>
    <property type="molecule type" value="Genomic_DNA"/>
</dbReference>
<dbReference type="PROSITE" id="PS50850">
    <property type="entry name" value="MFS"/>
    <property type="match status" value="1"/>
</dbReference>
<dbReference type="InterPro" id="IPR005829">
    <property type="entry name" value="Sugar_transporter_CS"/>
</dbReference>
<organism evidence="11 12">
    <name type="scientific">Ornithinimicrobium kibberense</name>
    <dbReference type="NCBI Taxonomy" id="282060"/>
    <lineage>
        <taxon>Bacteria</taxon>
        <taxon>Bacillati</taxon>
        <taxon>Actinomycetota</taxon>
        <taxon>Actinomycetes</taxon>
        <taxon>Micrococcales</taxon>
        <taxon>Ornithinimicrobiaceae</taxon>
        <taxon>Ornithinimicrobium</taxon>
    </lineage>
</organism>
<comment type="subcellular location">
    <subcellularLocation>
        <location evidence="1">Cell membrane</location>
        <topology evidence="1">Multi-pass membrane protein</topology>
    </subcellularLocation>
</comment>
<evidence type="ECO:0000256" key="4">
    <source>
        <dbReference type="ARBA" id="ARBA00022475"/>
    </source>
</evidence>
<dbReference type="InterPro" id="IPR050820">
    <property type="entry name" value="MFS_Sugar_Transporter"/>
</dbReference>
<feature type="transmembrane region" description="Helical" evidence="9">
    <location>
        <begin position="332"/>
        <end position="354"/>
    </location>
</feature>
<keyword evidence="7 9" id="KW-0472">Membrane</keyword>
<dbReference type="InterPro" id="IPR036259">
    <property type="entry name" value="MFS_trans_sf"/>
</dbReference>
<evidence type="ECO:0000313" key="12">
    <source>
        <dbReference type="Proteomes" id="UP001589613"/>
    </source>
</evidence>
<keyword evidence="12" id="KW-1185">Reference proteome</keyword>
<evidence type="ECO:0000256" key="5">
    <source>
        <dbReference type="ARBA" id="ARBA00022692"/>
    </source>
</evidence>
<dbReference type="NCBIfam" id="TIGR00879">
    <property type="entry name" value="SP"/>
    <property type="match status" value="1"/>
</dbReference>
<feature type="transmembrane region" description="Helical" evidence="9">
    <location>
        <begin position="55"/>
        <end position="75"/>
    </location>
</feature>
<keyword evidence="5 9" id="KW-0812">Transmembrane</keyword>
<keyword evidence="3 8" id="KW-0813">Transport</keyword>
<dbReference type="Proteomes" id="UP001589613">
    <property type="component" value="Unassembled WGS sequence"/>
</dbReference>
<feature type="transmembrane region" description="Helical" evidence="9">
    <location>
        <begin position="112"/>
        <end position="133"/>
    </location>
</feature>
<dbReference type="Gene3D" id="1.20.1250.20">
    <property type="entry name" value="MFS general substrate transporter like domains"/>
    <property type="match status" value="2"/>
</dbReference>
<evidence type="ECO:0000256" key="6">
    <source>
        <dbReference type="ARBA" id="ARBA00022989"/>
    </source>
</evidence>
<dbReference type="PROSITE" id="PS00217">
    <property type="entry name" value="SUGAR_TRANSPORT_2"/>
    <property type="match status" value="1"/>
</dbReference>
<dbReference type="InterPro" id="IPR003663">
    <property type="entry name" value="Sugar/inositol_transpt"/>
</dbReference>
<dbReference type="CDD" id="cd17359">
    <property type="entry name" value="MFS_XylE_like"/>
    <property type="match status" value="1"/>
</dbReference>
<keyword evidence="4" id="KW-1003">Cell membrane</keyword>
<evidence type="ECO:0000256" key="8">
    <source>
        <dbReference type="RuleBase" id="RU003346"/>
    </source>
</evidence>
<dbReference type="PRINTS" id="PR00171">
    <property type="entry name" value="SUGRTRNSPORT"/>
</dbReference>
<evidence type="ECO:0000256" key="3">
    <source>
        <dbReference type="ARBA" id="ARBA00022448"/>
    </source>
</evidence>
<proteinExistence type="inferred from homology"/>
<feature type="transmembrane region" description="Helical" evidence="9">
    <location>
        <begin position="87"/>
        <end position="106"/>
    </location>
</feature>
<dbReference type="Pfam" id="PF00083">
    <property type="entry name" value="Sugar_tr"/>
    <property type="match status" value="1"/>
</dbReference>
<dbReference type="PANTHER" id="PTHR48023">
    <property type="entry name" value="D-XYLOSE-PROTON SYMPORTER-LIKE 2"/>
    <property type="match status" value="1"/>
</dbReference>
<evidence type="ECO:0000313" key="11">
    <source>
        <dbReference type="EMBL" id="MFB9731360.1"/>
    </source>
</evidence>
<feature type="transmembrane region" description="Helical" evidence="9">
    <location>
        <begin position="411"/>
        <end position="434"/>
    </location>
</feature>
<dbReference type="SUPFAM" id="SSF103473">
    <property type="entry name" value="MFS general substrate transporter"/>
    <property type="match status" value="1"/>
</dbReference>
<keyword evidence="6 9" id="KW-1133">Transmembrane helix</keyword>
<feature type="transmembrane region" description="Helical" evidence="9">
    <location>
        <begin position="374"/>
        <end position="399"/>
    </location>
</feature>